<dbReference type="Proteomes" id="UP001164472">
    <property type="component" value="Chromosome"/>
</dbReference>
<dbReference type="RefSeq" id="WP_251809736.1">
    <property type="nucleotide sequence ID" value="NZ_CP101527.1"/>
</dbReference>
<keyword evidence="3" id="KW-1185">Reference proteome</keyword>
<dbReference type="InterPro" id="IPR021409">
    <property type="entry name" value="DUF3047"/>
</dbReference>
<reference evidence="2" key="1">
    <citation type="submission" date="2022-07" db="EMBL/GenBank/DDBJ databases">
        <title>Alkalimarinus sp. nov., isolated from gut of a Alitta virens.</title>
        <authorList>
            <person name="Yang A.I."/>
            <person name="Shin N.-R."/>
        </authorList>
    </citation>
    <scope>NUCLEOTIDE SEQUENCE</scope>
    <source>
        <strain evidence="2">FA028</strain>
    </source>
</reference>
<protein>
    <submittedName>
        <fullName evidence="2">DUF3047 domain-containing protein</fullName>
    </submittedName>
</protein>
<gene>
    <name evidence="2" type="ORF">NNL22_11145</name>
</gene>
<dbReference type="KEGG" id="asem:NNL22_11145"/>
<proteinExistence type="predicted"/>
<dbReference type="AlphaFoldDB" id="A0A9E8KNW6"/>
<feature type="signal peptide" evidence="1">
    <location>
        <begin position="1"/>
        <end position="22"/>
    </location>
</feature>
<evidence type="ECO:0000313" key="3">
    <source>
        <dbReference type="Proteomes" id="UP001164472"/>
    </source>
</evidence>
<dbReference type="Pfam" id="PF11249">
    <property type="entry name" value="DUF3047"/>
    <property type="match status" value="1"/>
</dbReference>
<accession>A0A9E8KNW6</accession>
<dbReference type="EMBL" id="CP101527">
    <property type="protein sequence ID" value="UZW73595.1"/>
    <property type="molecule type" value="Genomic_DNA"/>
</dbReference>
<organism evidence="2 3">
    <name type="scientific">Alkalimarinus sediminis</name>
    <dbReference type="NCBI Taxonomy" id="1632866"/>
    <lineage>
        <taxon>Bacteria</taxon>
        <taxon>Pseudomonadati</taxon>
        <taxon>Pseudomonadota</taxon>
        <taxon>Gammaproteobacteria</taxon>
        <taxon>Alteromonadales</taxon>
        <taxon>Alteromonadaceae</taxon>
        <taxon>Alkalimarinus</taxon>
    </lineage>
</organism>
<feature type="chain" id="PRO_5038738717" evidence="1">
    <location>
        <begin position="23"/>
        <end position="217"/>
    </location>
</feature>
<name>A0A9E8KNW6_9ALTE</name>
<evidence type="ECO:0000313" key="2">
    <source>
        <dbReference type="EMBL" id="UZW73595.1"/>
    </source>
</evidence>
<keyword evidence="1" id="KW-0732">Signal</keyword>
<sequence>MKLALLLAIAISCSVYSSNMVAAEILPIGLFSSGSMVGWEVKSFERETNYSIEHFDNELVLKAVSDGAASGLFKKTVINLKEYPYLNWRWRINGKLPEGDEQQKEGDDYVARLYVIRSGGLFFWRTKALNFVWSSRGDIDNTWPNAFAPDNNRMVAVRSMHHKIGQWYTEKRNVYEYFKDWLGEEIVEIHAVAIMTDTDNTGGYATAFYGDIYFSRK</sequence>
<evidence type="ECO:0000256" key="1">
    <source>
        <dbReference type="SAM" id="SignalP"/>
    </source>
</evidence>